<organism evidence="2 3">
    <name type="scientific">Aspergillus versicolor CBS 583.65</name>
    <dbReference type="NCBI Taxonomy" id="1036611"/>
    <lineage>
        <taxon>Eukaryota</taxon>
        <taxon>Fungi</taxon>
        <taxon>Dikarya</taxon>
        <taxon>Ascomycota</taxon>
        <taxon>Pezizomycotina</taxon>
        <taxon>Eurotiomycetes</taxon>
        <taxon>Eurotiomycetidae</taxon>
        <taxon>Eurotiales</taxon>
        <taxon>Aspergillaceae</taxon>
        <taxon>Aspergillus</taxon>
        <taxon>Aspergillus subgen. Nidulantes</taxon>
    </lineage>
</organism>
<protein>
    <recommendedName>
        <fullName evidence="1">Histidine-specific methyltransferase SAM-dependent domain-containing protein</fullName>
    </recommendedName>
</protein>
<dbReference type="GeneID" id="63728687"/>
<proteinExistence type="predicted"/>
<dbReference type="VEuPathDB" id="FungiDB:ASPVEDRAFT_44980"/>
<dbReference type="InterPro" id="IPR019257">
    <property type="entry name" value="MeTrfase_dom"/>
</dbReference>
<name>A0A1L9PV96_ASPVE</name>
<sequence length="91" mass="10010">MASTAIDNTLPSAGMVISSKLDSQPAKPSIIDIRQGKAELCMHDEIIQGLQTDEGTERTLPTMLLYDEKGLQLFEAITFLDEVIPDSSWTQ</sequence>
<keyword evidence="3" id="KW-1185">Reference proteome</keyword>
<reference evidence="3" key="1">
    <citation type="journal article" date="2017" name="Genome Biol.">
        <title>Comparative genomics reveals high biological diversity and specific adaptations in the industrially and medically important fungal genus Aspergillus.</title>
        <authorList>
            <person name="de Vries R.P."/>
            <person name="Riley R."/>
            <person name="Wiebenga A."/>
            <person name="Aguilar-Osorio G."/>
            <person name="Amillis S."/>
            <person name="Uchima C.A."/>
            <person name="Anderluh G."/>
            <person name="Asadollahi M."/>
            <person name="Askin M."/>
            <person name="Barry K."/>
            <person name="Battaglia E."/>
            <person name="Bayram O."/>
            <person name="Benocci T."/>
            <person name="Braus-Stromeyer S.A."/>
            <person name="Caldana C."/>
            <person name="Canovas D."/>
            <person name="Cerqueira G.C."/>
            <person name="Chen F."/>
            <person name="Chen W."/>
            <person name="Choi C."/>
            <person name="Clum A."/>
            <person name="Dos Santos R.A."/>
            <person name="Damasio A.R."/>
            <person name="Diallinas G."/>
            <person name="Emri T."/>
            <person name="Fekete E."/>
            <person name="Flipphi M."/>
            <person name="Freyberg S."/>
            <person name="Gallo A."/>
            <person name="Gournas C."/>
            <person name="Habgood R."/>
            <person name="Hainaut M."/>
            <person name="Harispe M.L."/>
            <person name="Henrissat B."/>
            <person name="Hilden K.S."/>
            <person name="Hope R."/>
            <person name="Hossain A."/>
            <person name="Karabika E."/>
            <person name="Karaffa L."/>
            <person name="Karanyi Z."/>
            <person name="Krasevec N."/>
            <person name="Kuo A."/>
            <person name="Kusch H."/>
            <person name="LaButti K."/>
            <person name="Lagendijk E.L."/>
            <person name="Lapidus A."/>
            <person name="Levasseur A."/>
            <person name="Lindquist E."/>
            <person name="Lipzen A."/>
            <person name="Logrieco A.F."/>
            <person name="MacCabe A."/>
            <person name="Maekelae M.R."/>
            <person name="Malavazi I."/>
            <person name="Melin P."/>
            <person name="Meyer V."/>
            <person name="Mielnichuk N."/>
            <person name="Miskei M."/>
            <person name="Molnar A.P."/>
            <person name="Mule G."/>
            <person name="Ngan C.Y."/>
            <person name="Orejas M."/>
            <person name="Orosz E."/>
            <person name="Ouedraogo J.P."/>
            <person name="Overkamp K.M."/>
            <person name="Park H.-S."/>
            <person name="Perrone G."/>
            <person name="Piumi F."/>
            <person name="Punt P.J."/>
            <person name="Ram A.F."/>
            <person name="Ramon A."/>
            <person name="Rauscher S."/>
            <person name="Record E."/>
            <person name="Riano-Pachon D.M."/>
            <person name="Robert V."/>
            <person name="Roehrig J."/>
            <person name="Ruller R."/>
            <person name="Salamov A."/>
            <person name="Salih N.S."/>
            <person name="Samson R.A."/>
            <person name="Sandor E."/>
            <person name="Sanguinetti M."/>
            <person name="Schuetze T."/>
            <person name="Sepcic K."/>
            <person name="Shelest E."/>
            <person name="Sherlock G."/>
            <person name="Sophianopoulou V."/>
            <person name="Squina F.M."/>
            <person name="Sun H."/>
            <person name="Susca A."/>
            <person name="Todd R.B."/>
            <person name="Tsang A."/>
            <person name="Unkles S.E."/>
            <person name="van de Wiele N."/>
            <person name="van Rossen-Uffink D."/>
            <person name="Oliveira J.V."/>
            <person name="Vesth T.C."/>
            <person name="Visser J."/>
            <person name="Yu J.-H."/>
            <person name="Zhou M."/>
            <person name="Andersen M.R."/>
            <person name="Archer D.B."/>
            <person name="Baker S.E."/>
            <person name="Benoit I."/>
            <person name="Brakhage A.A."/>
            <person name="Braus G.H."/>
            <person name="Fischer R."/>
            <person name="Frisvad J.C."/>
            <person name="Goldman G.H."/>
            <person name="Houbraken J."/>
            <person name="Oakley B."/>
            <person name="Pocsi I."/>
            <person name="Scazzocchio C."/>
            <person name="Seiboth B."/>
            <person name="vanKuyk P.A."/>
            <person name="Wortman J."/>
            <person name="Dyer P.S."/>
            <person name="Grigoriev I.V."/>
        </authorList>
    </citation>
    <scope>NUCLEOTIDE SEQUENCE [LARGE SCALE GENOMIC DNA]</scope>
    <source>
        <strain evidence="3">CBS 583.65</strain>
    </source>
</reference>
<dbReference type="RefSeq" id="XP_040671232.1">
    <property type="nucleotide sequence ID" value="XM_040813176.1"/>
</dbReference>
<gene>
    <name evidence="2" type="ORF">ASPVEDRAFT_44980</name>
</gene>
<dbReference type="STRING" id="1036611.A0A1L9PV96"/>
<dbReference type="AlphaFoldDB" id="A0A1L9PV96"/>
<accession>A0A1L9PV96</accession>
<dbReference type="OrthoDB" id="659at2759"/>
<feature type="domain" description="Histidine-specific methyltransferase SAM-dependent" evidence="1">
    <location>
        <begin position="43"/>
        <end position="82"/>
    </location>
</feature>
<evidence type="ECO:0000259" key="1">
    <source>
        <dbReference type="Pfam" id="PF10017"/>
    </source>
</evidence>
<evidence type="ECO:0000313" key="2">
    <source>
        <dbReference type="EMBL" id="OJJ05470.1"/>
    </source>
</evidence>
<dbReference type="Proteomes" id="UP000184073">
    <property type="component" value="Unassembled WGS sequence"/>
</dbReference>
<evidence type="ECO:0000313" key="3">
    <source>
        <dbReference type="Proteomes" id="UP000184073"/>
    </source>
</evidence>
<dbReference type="Pfam" id="PF10017">
    <property type="entry name" value="Methyltransf_33"/>
    <property type="match status" value="1"/>
</dbReference>
<dbReference type="EMBL" id="KV878133">
    <property type="protein sequence ID" value="OJJ05470.1"/>
    <property type="molecule type" value="Genomic_DNA"/>
</dbReference>